<evidence type="ECO:0000313" key="6">
    <source>
        <dbReference type="Proteomes" id="UP000031189"/>
    </source>
</evidence>
<dbReference type="InterPro" id="IPR000835">
    <property type="entry name" value="HTH_MarR-typ"/>
</dbReference>
<dbReference type="Gene3D" id="1.10.10.10">
    <property type="entry name" value="Winged helix-like DNA-binding domain superfamily/Winged helix DNA-binding domain"/>
    <property type="match status" value="1"/>
</dbReference>
<protein>
    <recommendedName>
        <fullName evidence="4">HTH marR-type domain-containing protein</fullName>
    </recommendedName>
</protein>
<keyword evidence="1" id="KW-0805">Transcription regulation</keyword>
<dbReference type="PROSITE" id="PS01117">
    <property type="entry name" value="HTH_MARR_1"/>
    <property type="match status" value="1"/>
</dbReference>
<dbReference type="EMBL" id="JWHR01000039">
    <property type="protein sequence ID" value="KHS58301.1"/>
    <property type="molecule type" value="Genomic_DNA"/>
</dbReference>
<dbReference type="OrthoDB" id="6462103at2"/>
<dbReference type="InterPro" id="IPR023187">
    <property type="entry name" value="Tscrpt_reg_MarR-type_CS"/>
</dbReference>
<keyword evidence="3" id="KW-0804">Transcription</keyword>
<dbReference type="AlphaFoldDB" id="A0A0B3VNE6"/>
<proteinExistence type="predicted"/>
<accession>A0A0B3VNE6</accession>
<dbReference type="Proteomes" id="UP000031189">
    <property type="component" value="Unassembled WGS sequence"/>
</dbReference>
<dbReference type="SMART" id="SM00347">
    <property type="entry name" value="HTH_MARR"/>
    <property type="match status" value="1"/>
</dbReference>
<reference evidence="5 6" key="1">
    <citation type="submission" date="2014-12" db="EMBL/GenBank/DDBJ databases">
        <title>Draft genome sequence of Terrisporobacter sp. 08-306576, isolated from the blood culture of a bacteremia patient.</title>
        <authorList>
            <person name="Lund L.C."/>
            <person name="Sydenham T.V."/>
            <person name="Hogh S.V."/>
            <person name="Skov M.N."/>
            <person name="Kemp M."/>
            <person name="Justesen U.S."/>
        </authorList>
    </citation>
    <scope>NUCLEOTIDE SEQUENCE [LARGE SCALE GENOMIC DNA]</scope>
    <source>
        <strain evidence="5 6">08-306576</strain>
    </source>
</reference>
<dbReference type="SUPFAM" id="SSF46785">
    <property type="entry name" value="Winged helix' DNA-binding domain"/>
    <property type="match status" value="1"/>
</dbReference>
<evidence type="ECO:0000313" key="5">
    <source>
        <dbReference type="EMBL" id="KHS58301.1"/>
    </source>
</evidence>
<dbReference type="PANTHER" id="PTHR42756">
    <property type="entry name" value="TRANSCRIPTIONAL REGULATOR, MARR"/>
    <property type="match status" value="1"/>
</dbReference>
<dbReference type="InterPro" id="IPR036390">
    <property type="entry name" value="WH_DNA-bd_sf"/>
</dbReference>
<keyword evidence="2" id="KW-0238">DNA-binding</keyword>
<feature type="domain" description="HTH marR-type" evidence="4">
    <location>
        <begin position="1"/>
        <end position="137"/>
    </location>
</feature>
<sequence>MNKKYREMRKCISVLYRQFQTYINNNTKDLGIGASEYIFLMEMYEKANVSQEELSKSLIVDKAATARAIKSLEEKEYIFRIKDENDKRTNRIKLTKKGIQVQVRLTDLFEQWNSYITKDINMETLNIVFETIKQMSNNAIERNRIE</sequence>
<evidence type="ECO:0000256" key="1">
    <source>
        <dbReference type="ARBA" id="ARBA00023015"/>
    </source>
</evidence>
<keyword evidence="6" id="KW-1185">Reference proteome</keyword>
<dbReference type="PROSITE" id="PS50995">
    <property type="entry name" value="HTH_MARR_2"/>
    <property type="match status" value="1"/>
</dbReference>
<dbReference type="PRINTS" id="PR00598">
    <property type="entry name" value="HTHMARR"/>
</dbReference>
<dbReference type="PANTHER" id="PTHR42756:SF2">
    <property type="entry name" value="MARR FAMILY REGULATORY PROTEIN"/>
    <property type="match status" value="1"/>
</dbReference>
<evidence type="ECO:0000256" key="3">
    <source>
        <dbReference type="ARBA" id="ARBA00023163"/>
    </source>
</evidence>
<organism evidence="5 6">
    <name type="scientific">Terrisporobacter othiniensis</name>
    <dbReference type="NCBI Taxonomy" id="1577792"/>
    <lineage>
        <taxon>Bacteria</taxon>
        <taxon>Bacillati</taxon>
        <taxon>Bacillota</taxon>
        <taxon>Clostridia</taxon>
        <taxon>Peptostreptococcales</taxon>
        <taxon>Peptostreptococcaceae</taxon>
        <taxon>Terrisporobacter</taxon>
    </lineage>
</organism>
<evidence type="ECO:0000256" key="2">
    <source>
        <dbReference type="ARBA" id="ARBA00023125"/>
    </source>
</evidence>
<dbReference type="InterPro" id="IPR036388">
    <property type="entry name" value="WH-like_DNA-bd_sf"/>
</dbReference>
<comment type="caution">
    <text evidence="5">The sequence shown here is derived from an EMBL/GenBank/DDBJ whole genome shotgun (WGS) entry which is preliminary data.</text>
</comment>
<dbReference type="STRING" id="1577792.QX51_03555"/>
<evidence type="ECO:0000259" key="4">
    <source>
        <dbReference type="PROSITE" id="PS50995"/>
    </source>
</evidence>
<dbReference type="GO" id="GO:0003677">
    <property type="term" value="F:DNA binding"/>
    <property type="evidence" value="ECO:0007669"/>
    <property type="project" value="UniProtKB-KW"/>
</dbReference>
<dbReference type="GO" id="GO:0003700">
    <property type="term" value="F:DNA-binding transcription factor activity"/>
    <property type="evidence" value="ECO:0007669"/>
    <property type="project" value="InterPro"/>
</dbReference>
<gene>
    <name evidence="5" type="ORF">QX51_03555</name>
</gene>
<name>A0A0B3VNE6_9FIRM</name>
<dbReference type="Pfam" id="PF01047">
    <property type="entry name" value="MarR"/>
    <property type="match status" value="1"/>
</dbReference>
<dbReference type="RefSeq" id="WP_039678541.1">
    <property type="nucleotide sequence ID" value="NZ_JAWGXO010000011.1"/>
</dbReference>